<keyword evidence="1" id="KW-0472">Membrane</keyword>
<evidence type="ECO:0000313" key="4">
    <source>
        <dbReference type="Proteomes" id="UP000231293"/>
    </source>
</evidence>
<keyword evidence="1" id="KW-0812">Transmembrane</keyword>
<evidence type="ECO:0000313" key="3">
    <source>
        <dbReference type="EMBL" id="PIT16421.1"/>
    </source>
</evidence>
<name>A0A2N9WUP1_9NEIS</name>
<feature type="signal peptide" evidence="2">
    <location>
        <begin position="1"/>
        <end position="26"/>
    </location>
</feature>
<dbReference type="AlphaFoldDB" id="A0A2N9WUP1"/>
<protein>
    <recommendedName>
        <fullName evidence="5">Conjugal transfer protein</fullName>
    </recommendedName>
</protein>
<proteinExistence type="predicted"/>
<gene>
    <name evidence="3" type="ORF">BGI32_04615</name>
</gene>
<dbReference type="Proteomes" id="UP000231293">
    <property type="component" value="Unassembled WGS sequence"/>
</dbReference>
<comment type="caution">
    <text evidence="3">The sequence shown here is derived from an EMBL/GenBank/DDBJ whole genome shotgun (WGS) entry which is preliminary data.</text>
</comment>
<feature type="chain" id="PRO_5014673596" description="Conjugal transfer protein" evidence="2">
    <location>
        <begin position="27"/>
        <end position="105"/>
    </location>
</feature>
<feature type="transmembrane region" description="Helical" evidence="1">
    <location>
        <begin position="41"/>
        <end position="62"/>
    </location>
</feature>
<feature type="transmembrane region" description="Helical" evidence="1">
    <location>
        <begin position="74"/>
        <end position="95"/>
    </location>
</feature>
<evidence type="ECO:0000256" key="1">
    <source>
        <dbReference type="SAM" id="Phobius"/>
    </source>
</evidence>
<organism evidence="3 4">
    <name type="scientific">Snodgrassella alvi</name>
    <dbReference type="NCBI Taxonomy" id="1196083"/>
    <lineage>
        <taxon>Bacteria</taxon>
        <taxon>Pseudomonadati</taxon>
        <taxon>Pseudomonadota</taxon>
        <taxon>Betaproteobacteria</taxon>
        <taxon>Neisseriales</taxon>
        <taxon>Neisseriaceae</taxon>
        <taxon>Snodgrassella</taxon>
    </lineage>
</organism>
<sequence length="105" mass="11203">MHSKLKPKLSWLIILFFAGFAQCAMAAGGMAAQGVSMVTEIRTAIYVVVGGIAGLCLLWQFVQGWGSRKTWTDVAETCLWIFCAGGSFAIAGWFFTGGSKIVFGG</sequence>
<accession>A0A2N9WUP1</accession>
<reference evidence="3 4" key="1">
    <citation type="journal article" date="2017" name="MBio">
        <title>Type VI secretion-mediated competition in the bee gut microbiome.</title>
        <authorList>
            <person name="Steele M.I."/>
            <person name="Kwong W.K."/>
            <person name="Powell J.E."/>
            <person name="Whiteley M."/>
            <person name="Moran N.A."/>
        </authorList>
    </citation>
    <scope>NUCLEOTIDE SEQUENCE [LARGE SCALE GENOMIC DNA]</scope>
    <source>
        <strain evidence="3 4">App2-2</strain>
    </source>
</reference>
<evidence type="ECO:0000256" key="2">
    <source>
        <dbReference type="SAM" id="SignalP"/>
    </source>
</evidence>
<dbReference type="RefSeq" id="WP_100113465.1">
    <property type="nucleotide sequence ID" value="NZ_MDVB01000054.1"/>
</dbReference>
<keyword evidence="2" id="KW-0732">Signal</keyword>
<evidence type="ECO:0008006" key="5">
    <source>
        <dbReference type="Google" id="ProtNLM"/>
    </source>
</evidence>
<dbReference type="EMBL" id="MDVB01000054">
    <property type="protein sequence ID" value="PIT16421.1"/>
    <property type="molecule type" value="Genomic_DNA"/>
</dbReference>
<keyword evidence="1" id="KW-1133">Transmembrane helix</keyword>